<sequence>MTTIPRTAIYQAVLRQAFSNWGDASITLALDTTRLFQRWCVVCVSLTYRGRALPLAWQLLEHQSSVVSMEDIHPVLASVHSFLRHLPEVEEVYFRADRGFMDQKLMTLVTAYGWKWAIRGKGQVLVYDAQGKALGKVREQLSRHGSPVFLDDVYITADKYGPVSLAAYHAPGAREPWFVVSHHACGPGIFDEYAERFQIEAGFKDLKSAGFDLEASHFRDTTALNGLIFLLALAAVFLFSEGTSLKSEEQRRTVDSHRKRRLSCFQLGRRAILTRLARRLPILETLAIPSCPDPHPLETTRAPPR</sequence>
<organism evidence="2">
    <name type="scientific">Deinococcus sp. VB142</name>
    <dbReference type="NCBI Taxonomy" id="3112952"/>
    <lineage>
        <taxon>Bacteria</taxon>
        <taxon>Thermotogati</taxon>
        <taxon>Deinococcota</taxon>
        <taxon>Deinococci</taxon>
        <taxon>Deinococcales</taxon>
        <taxon>Deinococcaceae</taxon>
        <taxon>Deinococcus</taxon>
    </lineage>
</organism>
<dbReference type="AlphaFoldDB" id="A0AAU6Q0T2"/>
<dbReference type="GO" id="GO:0004803">
    <property type="term" value="F:transposase activity"/>
    <property type="evidence" value="ECO:0007669"/>
    <property type="project" value="InterPro"/>
</dbReference>
<feature type="domain" description="Transposase IS4-like" evidence="1">
    <location>
        <begin position="73"/>
        <end position="236"/>
    </location>
</feature>
<dbReference type="InterPro" id="IPR012337">
    <property type="entry name" value="RNaseH-like_sf"/>
</dbReference>
<proteinExistence type="predicted"/>
<protein>
    <submittedName>
        <fullName evidence="2">Transposase</fullName>
    </submittedName>
</protein>
<name>A0AAU6Q0T2_9DEIO</name>
<evidence type="ECO:0000313" key="2">
    <source>
        <dbReference type="EMBL" id="WYF44155.1"/>
    </source>
</evidence>
<dbReference type="RefSeq" id="WP_339095382.1">
    <property type="nucleotide sequence ID" value="NZ_CP149782.1"/>
</dbReference>
<dbReference type="InterPro" id="IPR002559">
    <property type="entry name" value="Transposase_11"/>
</dbReference>
<accession>A0AAU6Q0T2</accession>
<gene>
    <name evidence="2" type="ORF">WDJ50_12180</name>
</gene>
<reference evidence="2" key="1">
    <citation type="submission" date="2024-03" db="EMBL/GenBank/DDBJ databases">
        <title>Deinococcus weizhi sp. nov., isolated from human skin.</title>
        <authorList>
            <person name="Wei Z."/>
            <person name="Tian F."/>
            <person name="Yang C."/>
            <person name="Xin L.T."/>
            <person name="Wen Z.J."/>
            <person name="Lan K.C."/>
            <person name="Yu L."/>
            <person name="Zhe W."/>
            <person name="Dan F.D."/>
            <person name="Jun W."/>
            <person name="Rui Z."/>
            <person name="Yong X.J."/>
            <person name="Ting Y."/>
            <person name="Wei X."/>
            <person name="Xu Z.G."/>
            <person name="Xin Z."/>
            <person name="Dong F.G."/>
            <person name="Ni X.M."/>
            <person name="Zheng M.G."/>
            <person name="Chun Y."/>
            <person name="Qian W.X."/>
        </authorList>
    </citation>
    <scope>NUCLEOTIDE SEQUENCE</scope>
    <source>
        <strain evidence="2">VB142</strain>
    </source>
</reference>
<dbReference type="Pfam" id="PF01609">
    <property type="entry name" value="DDE_Tnp_1"/>
    <property type="match status" value="1"/>
</dbReference>
<dbReference type="GO" id="GO:0006313">
    <property type="term" value="P:DNA transposition"/>
    <property type="evidence" value="ECO:0007669"/>
    <property type="project" value="InterPro"/>
</dbReference>
<dbReference type="EMBL" id="CP149782">
    <property type="protein sequence ID" value="WYF44155.1"/>
    <property type="molecule type" value="Genomic_DNA"/>
</dbReference>
<dbReference type="GO" id="GO:0003677">
    <property type="term" value="F:DNA binding"/>
    <property type="evidence" value="ECO:0007669"/>
    <property type="project" value="InterPro"/>
</dbReference>
<evidence type="ECO:0000259" key="1">
    <source>
        <dbReference type="Pfam" id="PF01609"/>
    </source>
</evidence>
<dbReference type="SUPFAM" id="SSF53098">
    <property type="entry name" value="Ribonuclease H-like"/>
    <property type="match status" value="1"/>
</dbReference>